<dbReference type="GO" id="GO:0016491">
    <property type="term" value="F:oxidoreductase activity"/>
    <property type="evidence" value="ECO:0007669"/>
    <property type="project" value="UniProtKB-KW"/>
</dbReference>
<dbReference type="SUPFAM" id="SSF51735">
    <property type="entry name" value="NAD(P)-binding Rossmann-fold domains"/>
    <property type="match status" value="1"/>
</dbReference>
<organism evidence="4 5">
    <name type="scientific">Vitrella brassicaformis (strain CCMP3155)</name>
    <dbReference type="NCBI Taxonomy" id="1169540"/>
    <lineage>
        <taxon>Eukaryota</taxon>
        <taxon>Sar</taxon>
        <taxon>Alveolata</taxon>
        <taxon>Colpodellida</taxon>
        <taxon>Vitrellaceae</taxon>
        <taxon>Vitrella</taxon>
    </lineage>
</organism>
<dbReference type="PANTHER" id="PTHR44196">
    <property type="entry name" value="DEHYDROGENASE/REDUCTASE SDR FAMILY MEMBER 7B"/>
    <property type="match status" value="1"/>
</dbReference>
<evidence type="ECO:0000256" key="1">
    <source>
        <dbReference type="ARBA" id="ARBA00006484"/>
    </source>
</evidence>
<dbReference type="Gene3D" id="3.40.50.720">
    <property type="entry name" value="NAD(P)-binding Rossmann-like Domain"/>
    <property type="match status" value="1"/>
</dbReference>
<comment type="similarity">
    <text evidence="1">Belongs to the short-chain dehydrogenases/reductases (SDR) family.</text>
</comment>
<dbReference type="InterPro" id="IPR020904">
    <property type="entry name" value="Sc_DH/Rdtase_CS"/>
</dbReference>
<dbReference type="VEuPathDB" id="CryptoDB:Vbra_6777"/>
<dbReference type="STRING" id="1169540.A0A0G4E8G4"/>
<evidence type="ECO:0000256" key="3">
    <source>
        <dbReference type="ARBA" id="ARBA00037096"/>
    </source>
</evidence>
<dbReference type="EMBL" id="CDMY01000040">
    <property type="protein sequence ID" value="CEL92039.1"/>
    <property type="molecule type" value="Genomic_DNA"/>
</dbReference>
<keyword evidence="2" id="KW-0560">Oxidoreductase</keyword>
<reference evidence="4 5" key="1">
    <citation type="submission" date="2014-11" db="EMBL/GenBank/DDBJ databases">
        <authorList>
            <person name="Zhu J."/>
            <person name="Qi W."/>
            <person name="Song R."/>
        </authorList>
    </citation>
    <scope>NUCLEOTIDE SEQUENCE [LARGE SCALE GENOMIC DNA]</scope>
</reference>
<sequence>MKYALITGASSGIGEATAKLLAREGYSLFLTGRNEANLKRVADACRAIHQEEPHGDSRPPFHVHESSGDVAAEADCERLMRECLSHSQTIHAAILNAGIGRGTGALVDTTVAELDEVLRTNVRGVYLFLVRLMPVMRRQGHGQIVVTSSVKGIRAGPTGAIYCASKYAVEGLVASARCELKGSGVKIGTVNPAGVATPWWEDRARGGWEPGAKDISKFLTADDVAASIVMMCQQGDKSDISRIVLENV</sequence>
<dbReference type="AlphaFoldDB" id="A0A0G4E8G4"/>
<dbReference type="OMA" id="EWTRMID"/>
<dbReference type="OrthoDB" id="1274115at2759"/>
<accession>A0A0G4E8G4</accession>
<gene>
    <name evidence="4" type="ORF">Vbra_6777</name>
</gene>
<evidence type="ECO:0000256" key="2">
    <source>
        <dbReference type="ARBA" id="ARBA00023002"/>
    </source>
</evidence>
<dbReference type="PROSITE" id="PS00061">
    <property type="entry name" value="ADH_SHORT"/>
    <property type="match status" value="1"/>
</dbReference>
<protein>
    <submittedName>
        <fullName evidence="4">Uncharacterized protein</fullName>
    </submittedName>
</protein>
<dbReference type="Pfam" id="PF00106">
    <property type="entry name" value="adh_short"/>
    <property type="match status" value="1"/>
</dbReference>
<evidence type="ECO:0000313" key="5">
    <source>
        <dbReference type="Proteomes" id="UP000041254"/>
    </source>
</evidence>
<dbReference type="PhylomeDB" id="A0A0G4E8G4"/>
<dbReference type="InParanoid" id="A0A0G4E8G4"/>
<dbReference type="CDD" id="cd05233">
    <property type="entry name" value="SDR_c"/>
    <property type="match status" value="1"/>
</dbReference>
<dbReference type="PRINTS" id="PR00081">
    <property type="entry name" value="GDHRDH"/>
</dbReference>
<comment type="function">
    <text evidence="3">Putative oxidoreductase.</text>
</comment>
<dbReference type="InterPro" id="IPR036291">
    <property type="entry name" value="NAD(P)-bd_dom_sf"/>
</dbReference>
<dbReference type="GO" id="GO:0016020">
    <property type="term" value="C:membrane"/>
    <property type="evidence" value="ECO:0007669"/>
    <property type="project" value="TreeGrafter"/>
</dbReference>
<proteinExistence type="inferred from homology"/>
<dbReference type="Proteomes" id="UP000041254">
    <property type="component" value="Unassembled WGS sequence"/>
</dbReference>
<evidence type="ECO:0000313" key="4">
    <source>
        <dbReference type="EMBL" id="CEL92039.1"/>
    </source>
</evidence>
<keyword evidence="5" id="KW-1185">Reference proteome</keyword>
<name>A0A0G4E8G4_VITBC</name>
<dbReference type="InterPro" id="IPR002347">
    <property type="entry name" value="SDR_fam"/>
</dbReference>
<dbReference type="PANTHER" id="PTHR44196:SF1">
    <property type="entry name" value="DEHYDROGENASE_REDUCTASE SDR FAMILY MEMBER 7B"/>
    <property type="match status" value="1"/>
</dbReference>